<name>A0A8S4F496_PLUXY</name>
<accession>A0A8S4F496</accession>
<evidence type="ECO:0000313" key="2">
    <source>
        <dbReference type="Proteomes" id="UP000653454"/>
    </source>
</evidence>
<protein>
    <submittedName>
        <fullName evidence="1">(diamondback moth) hypothetical protein</fullName>
    </submittedName>
</protein>
<keyword evidence="2" id="KW-1185">Reference proteome</keyword>
<comment type="caution">
    <text evidence="1">The sequence shown here is derived from an EMBL/GenBank/DDBJ whole genome shotgun (WGS) entry which is preliminary data.</text>
</comment>
<dbReference type="EMBL" id="CAJHNJ030000025">
    <property type="protein sequence ID" value="CAG9121418.1"/>
    <property type="molecule type" value="Genomic_DNA"/>
</dbReference>
<feature type="non-terminal residue" evidence="1">
    <location>
        <position position="58"/>
    </location>
</feature>
<sequence>TQQHIGRLDVPVQLPLRVQVVEAAQHLAQDHRDVHLLEAARLHEVQRGPAAEVLHYYP</sequence>
<reference evidence="1" key="1">
    <citation type="submission" date="2020-11" db="EMBL/GenBank/DDBJ databases">
        <authorList>
            <person name="Whiteford S."/>
        </authorList>
    </citation>
    <scope>NUCLEOTIDE SEQUENCE</scope>
</reference>
<gene>
    <name evidence="1" type="ORF">PLXY2_LOCUS7398</name>
</gene>
<proteinExistence type="predicted"/>
<organism evidence="1 2">
    <name type="scientific">Plutella xylostella</name>
    <name type="common">Diamondback moth</name>
    <name type="synonym">Plutella maculipennis</name>
    <dbReference type="NCBI Taxonomy" id="51655"/>
    <lineage>
        <taxon>Eukaryota</taxon>
        <taxon>Metazoa</taxon>
        <taxon>Ecdysozoa</taxon>
        <taxon>Arthropoda</taxon>
        <taxon>Hexapoda</taxon>
        <taxon>Insecta</taxon>
        <taxon>Pterygota</taxon>
        <taxon>Neoptera</taxon>
        <taxon>Endopterygota</taxon>
        <taxon>Lepidoptera</taxon>
        <taxon>Glossata</taxon>
        <taxon>Ditrysia</taxon>
        <taxon>Yponomeutoidea</taxon>
        <taxon>Plutellidae</taxon>
        <taxon>Plutella</taxon>
    </lineage>
</organism>
<evidence type="ECO:0000313" key="1">
    <source>
        <dbReference type="EMBL" id="CAG9121418.1"/>
    </source>
</evidence>
<dbReference type="Proteomes" id="UP000653454">
    <property type="component" value="Unassembled WGS sequence"/>
</dbReference>
<dbReference type="AlphaFoldDB" id="A0A8S4F496"/>